<dbReference type="GO" id="GO:0009055">
    <property type="term" value="F:electron transfer activity"/>
    <property type="evidence" value="ECO:0007669"/>
    <property type="project" value="TreeGrafter"/>
</dbReference>
<dbReference type="GO" id="GO:0046872">
    <property type="term" value="F:metal ion binding"/>
    <property type="evidence" value="ECO:0007669"/>
    <property type="project" value="UniProtKB-KW"/>
</dbReference>
<dbReference type="AlphaFoldDB" id="B8JG25"/>
<dbReference type="RefSeq" id="WP_012634153.1">
    <property type="nucleotide sequence ID" value="NC_011891.1"/>
</dbReference>
<sequence length="151" mass="16172">MRTSRGVSVFPLSLVLAATAGLALGLGAFAFDYAKGSSYLGNDPRTCANCHVMEGHYAGWLAGTHHAVATCNDCHTPAAFIPKYWVKATNGYHHSMAFTMGGYPDAIKARPESAEVVEDNCRRCHAAVVEDIAHGGDVSCVRCHRNVGHLR</sequence>
<gene>
    <name evidence="13" type="ordered locus">A2cp1_3093</name>
</gene>
<accession>B8JG25</accession>
<evidence type="ECO:0000259" key="12">
    <source>
        <dbReference type="Pfam" id="PF03264"/>
    </source>
</evidence>
<dbReference type="InterPro" id="IPR051174">
    <property type="entry name" value="Cytochrome_c-type_ET"/>
</dbReference>
<organism evidence="13 14">
    <name type="scientific">Anaeromyxobacter dehalogenans (strain ATCC BAA-258 / DSM 21875 / 2CP-1)</name>
    <dbReference type="NCBI Taxonomy" id="455488"/>
    <lineage>
        <taxon>Bacteria</taxon>
        <taxon>Pseudomonadati</taxon>
        <taxon>Myxococcota</taxon>
        <taxon>Myxococcia</taxon>
        <taxon>Myxococcales</taxon>
        <taxon>Cystobacterineae</taxon>
        <taxon>Anaeromyxobacteraceae</taxon>
        <taxon>Anaeromyxobacter</taxon>
    </lineage>
</organism>
<dbReference type="InterPro" id="IPR036280">
    <property type="entry name" value="Multihaem_cyt_sf"/>
</dbReference>
<dbReference type="Pfam" id="PF03264">
    <property type="entry name" value="Cytochrom_NNT"/>
    <property type="match status" value="1"/>
</dbReference>
<evidence type="ECO:0000256" key="1">
    <source>
        <dbReference type="ARBA" id="ARBA00004236"/>
    </source>
</evidence>
<protein>
    <submittedName>
        <fullName evidence="13">Cytochrome c nitrate reductase, small subunit</fullName>
    </submittedName>
</protein>
<name>B8JG25_ANAD2</name>
<dbReference type="HOGENOM" id="CLU_096753_0_2_7"/>
<keyword evidence="11" id="KW-0472">Membrane</keyword>
<dbReference type="InterPro" id="IPR005126">
    <property type="entry name" value="NapC/NirT_cyt_c_N"/>
</dbReference>
<keyword evidence="7" id="KW-0479">Metal-binding</keyword>
<keyword evidence="14" id="KW-1185">Reference proteome</keyword>
<keyword evidence="10" id="KW-0408">Iron</keyword>
<evidence type="ECO:0000256" key="8">
    <source>
        <dbReference type="ARBA" id="ARBA00022982"/>
    </source>
</evidence>
<evidence type="ECO:0000313" key="14">
    <source>
        <dbReference type="Proteomes" id="UP000007089"/>
    </source>
</evidence>
<keyword evidence="6" id="KW-0812">Transmembrane</keyword>
<proteinExistence type="inferred from homology"/>
<evidence type="ECO:0000256" key="7">
    <source>
        <dbReference type="ARBA" id="ARBA00022723"/>
    </source>
</evidence>
<feature type="domain" description="NapC/NirT cytochrome c N-terminal" evidence="12">
    <location>
        <begin position="24"/>
        <end position="149"/>
    </location>
</feature>
<evidence type="ECO:0000313" key="13">
    <source>
        <dbReference type="EMBL" id="ACL66428.1"/>
    </source>
</evidence>
<dbReference type="GO" id="GO:0009061">
    <property type="term" value="P:anaerobic respiration"/>
    <property type="evidence" value="ECO:0007669"/>
    <property type="project" value="TreeGrafter"/>
</dbReference>
<keyword evidence="9" id="KW-1133">Transmembrane helix</keyword>
<evidence type="ECO:0000256" key="6">
    <source>
        <dbReference type="ARBA" id="ARBA00022692"/>
    </source>
</evidence>
<dbReference type="InterPro" id="IPR017571">
    <property type="entry name" value="NrfH"/>
</dbReference>
<dbReference type="KEGG" id="acp:A2cp1_3093"/>
<evidence type="ECO:0000256" key="10">
    <source>
        <dbReference type="ARBA" id="ARBA00023004"/>
    </source>
</evidence>
<dbReference type="GO" id="GO:0005886">
    <property type="term" value="C:plasma membrane"/>
    <property type="evidence" value="ECO:0007669"/>
    <property type="project" value="UniProtKB-SubCell"/>
</dbReference>
<dbReference type="NCBIfam" id="TIGR03153">
    <property type="entry name" value="cytochr_NrfH"/>
    <property type="match status" value="1"/>
</dbReference>
<evidence type="ECO:0000256" key="3">
    <source>
        <dbReference type="ARBA" id="ARBA00022448"/>
    </source>
</evidence>
<evidence type="ECO:0000256" key="5">
    <source>
        <dbReference type="ARBA" id="ARBA00022617"/>
    </source>
</evidence>
<reference evidence="13" key="1">
    <citation type="submission" date="2009-01" db="EMBL/GenBank/DDBJ databases">
        <title>Complete sequence of Anaeromyxobacter dehalogenans 2CP-1.</title>
        <authorList>
            <consortium name="US DOE Joint Genome Institute"/>
            <person name="Lucas S."/>
            <person name="Copeland A."/>
            <person name="Lapidus A."/>
            <person name="Glavina del Rio T."/>
            <person name="Dalin E."/>
            <person name="Tice H."/>
            <person name="Bruce D."/>
            <person name="Goodwin L."/>
            <person name="Pitluck S."/>
            <person name="Saunders E."/>
            <person name="Brettin T."/>
            <person name="Detter J.C."/>
            <person name="Han C."/>
            <person name="Larimer F."/>
            <person name="Land M."/>
            <person name="Hauser L."/>
            <person name="Kyrpides N."/>
            <person name="Ovchinnikova G."/>
            <person name="Beliaev A.S."/>
            <person name="Richardson P."/>
        </authorList>
    </citation>
    <scope>NUCLEOTIDE SEQUENCE</scope>
    <source>
        <strain evidence="13">2CP-1</strain>
    </source>
</reference>
<dbReference type="GO" id="GO:0022900">
    <property type="term" value="P:electron transport chain"/>
    <property type="evidence" value="ECO:0007669"/>
    <property type="project" value="InterPro"/>
</dbReference>
<keyword evidence="4" id="KW-1003">Cell membrane</keyword>
<dbReference type="Proteomes" id="UP000007089">
    <property type="component" value="Chromosome"/>
</dbReference>
<comment type="similarity">
    <text evidence="2">Belongs to the NapC/NirT/NrfH family.</text>
</comment>
<dbReference type="PANTHER" id="PTHR30333:SF1">
    <property type="entry name" value="CYTOCHROME C-TYPE PROTEIN NAPC"/>
    <property type="match status" value="1"/>
</dbReference>
<keyword evidence="5" id="KW-0349">Heme</keyword>
<dbReference type="Gene3D" id="1.10.3820.10">
    <property type="entry name" value="Di-heme elbow motif domain"/>
    <property type="match status" value="1"/>
</dbReference>
<dbReference type="InterPro" id="IPR038266">
    <property type="entry name" value="NapC/NirT_cytc_sf"/>
</dbReference>
<evidence type="ECO:0000256" key="2">
    <source>
        <dbReference type="ARBA" id="ARBA00007395"/>
    </source>
</evidence>
<keyword evidence="8" id="KW-0249">Electron transport</keyword>
<dbReference type="SUPFAM" id="SSF48695">
    <property type="entry name" value="Multiheme cytochromes"/>
    <property type="match status" value="1"/>
</dbReference>
<dbReference type="PANTHER" id="PTHR30333">
    <property type="entry name" value="CYTOCHROME C-TYPE PROTEIN"/>
    <property type="match status" value="1"/>
</dbReference>
<dbReference type="EMBL" id="CP001359">
    <property type="protein sequence ID" value="ACL66428.1"/>
    <property type="molecule type" value="Genomic_DNA"/>
</dbReference>
<keyword evidence="3" id="KW-0813">Transport</keyword>
<evidence type="ECO:0000256" key="11">
    <source>
        <dbReference type="ARBA" id="ARBA00023136"/>
    </source>
</evidence>
<evidence type="ECO:0000256" key="9">
    <source>
        <dbReference type="ARBA" id="ARBA00022989"/>
    </source>
</evidence>
<evidence type="ECO:0000256" key="4">
    <source>
        <dbReference type="ARBA" id="ARBA00022475"/>
    </source>
</evidence>
<comment type="subcellular location">
    <subcellularLocation>
        <location evidence="1">Cell membrane</location>
    </subcellularLocation>
</comment>